<accession>A0A3P7JAD5</accession>
<evidence type="ECO:0000313" key="2">
    <source>
        <dbReference type="EMBL" id="VDM82451.1"/>
    </source>
</evidence>
<evidence type="ECO:0000313" key="3">
    <source>
        <dbReference type="Proteomes" id="UP000270094"/>
    </source>
</evidence>
<proteinExistence type="predicted"/>
<dbReference type="Pfam" id="PF02931">
    <property type="entry name" value="Neur_chan_LBD"/>
    <property type="match status" value="1"/>
</dbReference>
<reference evidence="2 3" key="1">
    <citation type="submission" date="2018-11" db="EMBL/GenBank/DDBJ databases">
        <authorList>
            <consortium name="Pathogen Informatics"/>
        </authorList>
    </citation>
    <scope>NUCLEOTIDE SEQUENCE [LARGE SCALE GENOMIC DNA]</scope>
</reference>
<dbReference type="InterPro" id="IPR006202">
    <property type="entry name" value="Neur_chan_lig-bd"/>
</dbReference>
<feature type="domain" description="Neurotransmitter-gated ion-channel ligand-binding" evidence="1">
    <location>
        <begin position="12"/>
        <end position="94"/>
    </location>
</feature>
<protein>
    <recommendedName>
        <fullName evidence="1">Neurotransmitter-gated ion-channel ligand-binding domain-containing protein</fullName>
    </recommendedName>
</protein>
<organism evidence="2 3">
    <name type="scientific">Strongylus vulgaris</name>
    <name type="common">Blood worm</name>
    <dbReference type="NCBI Taxonomy" id="40348"/>
    <lineage>
        <taxon>Eukaryota</taxon>
        <taxon>Metazoa</taxon>
        <taxon>Ecdysozoa</taxon>
        <taxon>Nematoda</taxon>
        <taxon>Chromadorea</taxon>
        <taxon>Rhabditida</taxon>
        <taxon>Rhabditina</taxon>
        <taxon>Rhabditomorpha</taxon>
        <taxon>Strongyloidea</taxon>
        <taxon>Strongylidae</taxon>
        <taxon>Strongylus</taxon>
    </lineage>
</organism>
<dbReference type="GO" id="GO:0016020">
    <property type="term" value="C:membrane"/>
    <property type="evidence" value="ECO:0007669"/>
    <property type="project" value="InterPro"/>
</dbReference>
<keyword evidence="3" id="KW-1185">Reference proteome</keyword>
<dbReference type="EMBL" id="UYYB01117781">
    <property type="protein sequence ID" value="VDM82451.1"/>
    <property type="molecule type" value="Genomic_DNA"/>
</dbReference>
<dbReference type="Proteomes" id="UP000270094">
    <property type="component" value="Unassembled WGS sequence"/>
</dbReference>
<dbReference type="AlphaFoldDB" id="A0A3P7JAD5"/>
<dbReference type="Gene3D" id="2.70.170.10">
    <property type="entry name" value="Neurotransmitter-gated ion-channel ligand-binding domain"/>
    <property type="match status" value="1"/>
</dbReference>
<evidence type="ECO:0000259" key="1">
    <source>
        <dbReference type="Pfam" id="PF02931"/>
    </source>
</evidence>
<dbReference type="GO" id="GO:0005230">
    <property type="term" value="F:extracellular ligand-gated monoatomic ion channel activity"/>
    <property type="evidence" value="ECO:0007669"/>
    <property type="project" value="InterPro"/>
</dbReference>
<gene>
    <name evidence="2" type="ORF">SVUK_LOCUS17449</name>
</gene>
<dbReference type="SUPFAM" id="SSF63712">
    <property type="entry name" value="Nicotinic receptor ligand binding domain-like"/>
    <property type="match status" value="1"/>
</dbReference>
<sequence length="127" mass="14975">MKRYGVWAGDHERRLYAKLAEGYNKLARPVRNESEPVLVLLGLDFQQILDVDEKHQIMHSNVWLRMHFERIALRDQRDLGDQFYDKTVDHGCLWQLPTQRLKLSMSEQLIQLVGLQSIAGPSFKRSW</sequence>
<dbReference type="OrthoDB" id="5975154at2759"/>
<dbReference type="InterPro" id="IPR036734">
    <property type="entry name" value="Neur_chan_lig-bd_sf"/>
</dbReference>
<name>A0A3P7JAD5_STRVU</name>